<evidence type="ECO:0000313" key="2">
    <source>
        <dbReference type="Proteomes" id="UP001208689"/>
    </source>
</evidence>
<proteinExistence type="predicted"/>
<sequence length="76" mass="9442">MKKKSEELRDIWLCNWEKILLKKWLKKHGLYMKIVQFLSVKNNDPVKIQFEFWFQSKNNIKFEQICKVNDYSYLEP</sequence>
<keyword evidence="2" id="KW-1185">Reference proteome</keyword>
<protein>
    <submittedName>
        <fullName evidence="1">Uncharacterized protein</fullName>
    </submittedName>
</protein>
<dbReference type="EMBL" id="CP104013">
    <property type="protein sequence ID" value="UYP48136.1"/>
    <property type="molecule type" value="Genomic_DNA"/>
</dbReference>
<reference evidence="1" key="1">
    <citation type="submission" date="2022-09" db="EMBL/GenBank/DDBJ databases">
        <title>Actin cytoskeleton and complex cell architecture in an #Asgard archaeon.</title>
        <authorList>
            <person name="Ponce Toledo R.I."/>
            <person name="Schleper C."/>
            <person name="Rodrigues Oliveira T."/>
            <person name="Wollweber F."/>
            <person name="Xu J."/>
            <person name="Rittmann S."/>
            <person name="Klingl A."/>
            <person name="Pilhofer M."/>
        </authorList>
    </citation>
    <scope>NUCLEOTIDE SEQUENCE</scope>
    <source>
        <strain evidence="1">B-35</strain>
    </source>
</reference>
<dbReference type="Proteomes" id="UP001208689">
    <property type="component" value="Chromosome"/>
</dbReference>
<accession>A0ABY6HZZ3</accession>
<organism evidence="1 2">
    <name type="scientific">Candidatus Lokiarchaeum ossiferum</name>
    <dbReference type="NCBI Taxonomy" id="2951803"/>
    <lineage>
        <taxon>Archaea</taxon>
        <taxon>Promethearchaeati</taxon>
        <taxon>Promethearchaeota</taxon>
        <taxon>Promethearchaeia</taxon>
        <taxon>Promethearchaeales</taxon>
        <taxon>Promethearchaeaceae</taxon>
        <taxon>Candidatus Lokiarchaeum</taxon>
    </lineage>
</organism>
<gene>
    <name evidence="1" type="ORF">NEF87_004421</name>
</gene>
<evidence type="ECO:0000313" key="1">
    <source>
        <dbReference type="EMBL" id="UYP48136.1"/>
    </source>
</evidence>
<name>A0ABY6HZZ3_9ARCH</name>